<dbReference type="InterPro" id="IPR021331">
    <property type="entry name" value="Hva1_TUDOR"/>
</dbReference>
<evidence type="ECO:0000256" key="1">
    <source>
        <dbReference type="SAM" id="MobiDB-lite"/>
    </source>
</evidence>
<gene>
    <name evidence="3" type="ORF">AAFH96_26010</name>
</gene>
<dbReference type="RefSeq" id="WP_375735932.1">
    <property type="nucleotide sequence ID" value="NZ_JBCGDC010000096.1"/>
</dbReference>
<organism evidence="3 4">
    <name type="scientific">Polymorphospora lycopeni</name>
    <dbReference type="NCBI Taxonomy" id="3140240"/>
    <lineage>
        <taxon>Bacteria</taxon>
        <taxon>Bacillati</taxon>
        <taxon>Actinomycetota</taxon>
        <taxon>Actinomycetes</taxon>
        <taxon>Micromonosporales</taxon>
        <taxon>Micromonosporaceae</taxon>
        <taxon>Polymorphospora</taxon>
    </lineage>
</organism>
<feature type="region of interest" description="Disordered" evidence="1">
    <location>
        <begin position="31"/>
        <end position="74"/>
    </location>
</feature>
<dbReference type="Pfam" id="PF11160">
    <property type="entry name" value="Hva1_TUDOR"/>
    <property type="match status" value="1"/>
</dbReference>
<reference evidence="3 4" key="1">
    <citation type="submission" date="2024-04" db="EMBL/GenBank/DDBJ databases">
        <title>Polymorphospora sp. isolated from Baiyangdian Lake in Xiong'an New Area.</title>
        <authorList>
            <person name="Zhang X."/>
            <person name="Liu J."/>
        </authorList>
    </citation>
    <scope>NUCLEOTIDE SEQUENCE [LARGE SCALE GENOMIC DNA]</scope>
    <source>
        <strain evidence="3 4">2-325</strain>
    </source>
</reference>
<sequence>MAERRGKPQVGDRVTWRSHGVTVPGTVEEEIDERTETAGRTVDASPEHPQFRVRSDKSGRDAVHRPEALGREKR</sequence>
<feature type="domain" description="Hypervirulence associated protein TUDOR" evidence="2">
    <location>
        <begin position="11"/>
        <end position="69"/>
    </location>
</feature>
<name>A0ABV5CXP3_9ACTN</name>
<feature type="compositionally biased region" description="Basic and acidic residues" evidence="1">
    <location>
        <begin position="45"/>
        <end position="74"/>
    </location>
</feature>
<keyword evidence="4" id="KW-1185">Reference proteome</keyword>
<evidence type="ECO:0000259" key="2">
    <source>
        <dbReference type="Pfam" id="PF11160"/>
    </source>
</evidence>
<evidence type="ECO:0000313" key="4">
    <source>
        <dbReference type="Proteomes" id="UP001582793"/>
    </source>
</evidence>
<comment type="caution">
    <text evidence="3">The sequence shown here is derived from an EMBL/GenBank/DDBJ whole genome shotgun (WGS) entry which is preliminary data.</text>
</comment>
<protein>
    <submittedName>
        <fullName evidence="3">DUF2945 domain-containing protein</fullName>
    </submittedName>
</protein>
<dbReference type="Proteomes" id="UP001582793">
    <property type="component" value="Unassembled WGS sequence"/>
</dbReference>
<evidence type="ECO:0000313" key="3">
    <source>
        <dbReference type="EMBL" id="MFB6396529.1"/>
    </source>
</evidence>
<dbReference type="EMBL" id="JBCGDC010000096">
    <property type="protein sequence ID" value="MFB6396529.1"/>
    <property type="molecule type" value="Genomic_DNA"/>
</dbReference>
<feature type="region of interest" description="Disordered" evidence="1">
    <location>
        <begin position="1"/>
        <end position="20"/>
    </location>
</feature>
<dbReference type="Gene3D" id="2.30.30.1060">
    <property type="match status" value="1"/>
</dbReference>
<accession>A0ABV5CXP3</accession>
<proteinExistence type="predicted"/>